<dbReference type="STRING" id="1841860.GCA_900157375_00059"/>
<dbReference type="EMBL" id="FUFA01000001">
    <property type="protein sequence ID" value="SPM32263.1"/>
    <property type="molecule type" value="Genomic_DNA"/>
</dbReference>
<dbReference type="AlphaFoldDB" id="A0A2U3NLF4"/>
<evidence type="ECO:0000313" key="1">
    <source>
        <dbReference type="EMBL" id="SPM32263.1"/>
    </source>
</evidence>
<sequence length="91" mass="9726">MRFIHLTLHDRHRDVLSKTTMYYVTDRLHDGRAVQVPGHQIASIVSAWLAELGADSPLVEDLARAACLGDWASACAVGDQLSVGVSVAAAA</sequence>
<gene>
    <name evidence="1" type="ORF">MRAB57_60</name>
</gene>
<dbReference type="OrthoDB" id="4736258at2"/>
<name>A0A2U3NLF4_9MYCO</name>
<protein>
    <submittedName>
        <fullName evidence="1">Uncharacterized protein</fullName>
    </submittedName>
</protein>
<accession>A0A2U3NLF4</accession>
<reference evidence="1 2" key="1">
    <citation type="submission" date="2017-01" db="EMBL/GenBank/DDBJ databases">
        <authorList>
            <consortium name="Urmite Genomes"/>
        </authorList>
    </citation>
    <scope>NUCLEOTIDE SEQUENCE [LARGE SCALE GENOMIC DNA]</scope>
    <source>
        <strain evidence="1 2">AB57</strain>
    </source>
</reference>
<dbReference type="RefSeq" id="WP_077085784.1">
    <property type="nucleotide sequence ID" value="NZ_LT721901.1"/>
</dbReference>
<keyword evidence="2" id="KW-1185">Reference proteome</keyword>
<dbReference type="Proteomes" id="UP000240988">
    <property type="component" value="Unassembled WGS sequence"/>
</dbReference>
<evidence type="ECO:0000313" key="2">
    <source>
        <dbReference type="Proteomes" id="UP000240988"/>
    </source>
</evidence>
<organism evidence="1 2">
    <name type="scientific">Mycobacterium rhizamassiliense</name>
    <dbReference type="NCBI Taxonomy" id="1841860"/>
    <lineage>
        <taxon>Bacteria</taxon>
        <taxon>Bacillati</taxon>
        <taxon>Actinomycetota</taxon>
        <taxon>Actinomycetes</taxon>
        <taxon>Mycobacteriales</taxon>
        <taxon>Mycobacteriaceae</taxon>
        <taxon>Mycobacterium</taxon>
    </lineage>
</organism>
<proteinExistence type="predicted"/>